<evidence type="ECO:0000313" key="7">
    <source>
        <dbReference type="Proteomes" id="UP000217199"/>
    </source>
</evidence>
<evidence type="ECO:0000256" key="3">
    <source>
        <dbReference type="ARBA" id="ARBA00023295"/>
    </source>
</evidence>
<dbReference type="Pfam" id="PF01156">
    <property type="entry name" value="IU_nuc_hydro"/>
    <property type="match status" value="1"/>
</dbReference>
<dbReference type="Proteomes" id="UP000217199">
    <property type="component" value="Unassembled WGS sequence"/>
</dbReference>
<protein>
    <submittedName>
        <fullName evidence="6">Nucleoside hydrolase</fullName>
    </submittedName>
</protein>
<dbReference type="STRING" id="2282107.A0A286UGV3"/>
<reference evidence="6 7" key="1">
    <citation type="journal article" date="2017" name="Mol. Ecol.">
        <title>Comparative and population genomic landscape of Phellinus noxius: A hypervariable fungus causing root rot in trees.</title>
        <authorList>
            <person name="Chung C.L."/>
            <person name="Lee T.J."/>
            <person name="Akiba M."/>
            <person name="Lee H.H."/>
            <person name="Kuo T.H."/>
            <person name="Liu D."/>
            <person name="Ke H.M."/>
            <person name="Yokoi T."/>
            <person name="Roa M.B."/>
            <person name="Lu M.J."/>
            <person name="Chang Y.Y."/>
            <person name="Ann P.J."/>
            <person name="Tsai J.N."/>
            <person name="Chen C.Y."/>
            <person name="Tzean S.S."/>
            <person name="Ota Y."/>
            <person name="Hattori T."/>
            <person name="Sahashi N."/>
            <person name="Liou R.F."/>
            <person name="Kikuchi T."/>
            <person name="Tsai I.J."/>
        </authorList>
    </citation>
    <scope>NUCLEOTIDE SEQUENCE [LARGE SCALE GENOMIC DNA]</scope>
    <source>
        <strain evidence="6 7">FFPRI411160</strain>
    </source>
</reference>
<dbReference type="InParanoid" id="A0A286UGV3"/>
<dbReference type="InterPro" id="IPR036452">
    <property type="entry name" value="Ribo_hydro-like"/>
</dbReference>
<feature type="compositionally biased region" description="Basic and acidic residues" evidence="4">
    <location>
        <begin position="418"/>
        <end position="431"/>
    </location>
</feature>
<feature type="region of interest" description="Disordered" evidence="4">
    <location>
        <begin position="233"/>
        <end position="252"/>
    </location>
</feature>
<keyword evidence="7" id="KW-1185">Reference proteome</keyword>
<gene>
    <name evidence="6" type="ORF">PNOK_0568500</name>
</gene>
<dbReference type="EMBL" id="NBII01000005">
    <property type="protein sequence ID" value="PAV18842.1"/>
    <property type="molecule type" value="Genomic_DNA"/>
</dbReference>
<sequence length="513" mass="56947">MPTPVIIDTDPGVDDILALLYALASPELEVLAIIVSYGNTDIEHAYTNIIKLYSTLHAHFSLHPSDKDRFPNFIPKSPDHKPFLARGADRPLEGDIHNAQYFHGRDGLGNISALYPTLFSSSSEPSPNSIPLLSEDLLSQYLTPTSQPAPDLVLDILRSHHPRSITYIALGPLTNLYLAASKEGGTDLIRERIGRIVIMGGALDVPGNTNPVAEFNFFADPYAVKELLVSSSSSSSEKENEKGKGGNNETGETLPLLPLDRVLLLPLDITTPHELRFPKYTKYIDPSFVRITDPSDGVKQIDPNIEVQGNLIRCFTSAFLRRTREVMIEFGKDAMELHDIVAVWFAVQNPPLPDPTPSTPEEGNTINVNDSLRDGWKARRRVFEVERKGEITRGMLVVDRRSEGMASATTEYKGNTPESDKELKKKNKQAEEASIPAPVQVENAEEAQWLDRHHHHAEQREQEEEGGRDGEQDTEGVPCVVKTPGCSALVLSMCMRIWGCRLENSGEVRDMNM</sequence>
<evidence type="ECO:0000313" key="6">
    <source>
        <dbReference type="EMBL" id="PAV18842.1"/>
    </source>
</evidence>
<evidence type="ECO:0000256" key="4">
    <source>
        <dbReference type="SAM" id="MobiDB-lite"/>
    </source>
</evidence>
<comment type="caution">
    <text evidence="6">The sequence shown here is derived from an EMBL/GenBank/DDBJ whole genome shotgun (WGS) entry which is preliminary data.</text>
</comment>
<dbReference type="GO" id="GO:0005829">
    <property type="term" value="C:cytosol"/>
    <property type="evidence" value="ECO:0007669"/>
    <property type="project" value="TreeGrafter"/>
</dbReference>
<dbReference type="OrthoDB" id="5783963at2759"/>
<evidence type="ECO:0000259" key="5">
    <source>
        <dbReference type="Pfam" id="PF01156"/>
    </source>
</evidence>
<dbReference type="PANTHER" id="PTHR12304:SF56">
    <property type="entry name" value="HYDROLASE, PUTATIVE (AFU_ORTHOLOGUE AFUA_1G11790)-RELATED"/>
    <property type="match status" value="1"/>
</dbReference>
<dbReference type="AlphaFoldDB" id="A0A286UGV3"/>
<dbReference type="GO" id="GO:0006152">
    <property type="term" value="P:purine nucleoside catabolic process"/>
    <property type="evidence" value="ECO:0007669"/>
    <property type="project" value="TreeGrafter"/>
</dbReference>
<dbReference type="InterPro" id="IPR023186">
    <property type="entry name" value="IUNH"/>
</dbReference>
<dbReference type="GO" id="GO:0008477">
    <property type="term" value="F:purine nucleosidase activity"/>
    <property type="evidence" value="ECO:0007669"/>
    <property type="project" value="TreeGrafter"/>
</dbReference>
<keyword evidence="2 6" id="KW-0378">Hydrolase</keyword>
<comment type="similarity">
    <text evidence="1">Belongs to the IUNH family.</text>
</comment>
<feature type="compositionally biased region" description="Polar residues" evidence="4">
    <location>
        <begin position="407"/>
        <end position="417"/>
    </location>
</feature>
<dbReference type="SUPFAM" id="SSF53590">
    <property type="entry name" value="Nucleoside hydrolase"/>
    <property type="match status" value="1"/>
</dbReference>
<name>A0A286UGV3_9AGAM</name>
<proteinExistence type="inferred from homology"/>
<dbReference type="PANTHER" id="PTHR12304">
    <property type="entry name" value="INOSINE-URIDINE PREFERRING NUCLEOSIDE HYDROLASE"/>
    <property type="match status" value="1"/>
</dbReference>
<keyword evidence="3" id="KW-0326">Glycosidase</keyword>
<evidence type="ECO:0000256" key="2">
    <source>
        <dbReference type="ARBA" id="ARBA00022801"/>
    </source>
</evidence>
<organism evidence="6 7">
    <name type="scientific">Pyrrhoderma noxium</name>
    <dbReference type="NCBI Taxonomy" id="2282107"/>
    <lineage>
        <taxon>Eukaryota</taxon>
        <taxon>Fungi</taxon>
        <taxon>Dikarya</taxon>
        <taxon>Basidiomycota</taxon>
        <taxon>Agaricomycotina</taxon>
        <taxon>Agaricomycetes</taxon>
        <taxon>Hymenochaetales</taxon>
        <taxon>Hymenochaetaceae</taxon>
        <taxon>Pyrrhoderma</taxon>
    </lineage>
</organism>
<dbReference type="InterPro" id="IPR001910">
    <property type="entry name" value="Inosine/uridine_hydrolase_dom"/>
</dbReference>
<evidence type="ECO:0000256" key="1">
    <source>
        <dbReference type="ARBA" id="ARBA00009176"/>
    </source>
</evidence>
<accession>A0A286UGV3</accession>
<feature type="domain" description="Inosine/uridine-preferring nucleoside hydrolase" evidence="5">
    <location>
        <begin position="5"/>
        <end position="410"/>
    </location>
</feature>
<feature type="region of interest" description="Disordered" evidence="4">
    <location>
        <begin position="402"/>
        <end position="476"/>
    </location>
</feature>
<dbReference type="Gene3D" id="3.90.245.10">
    <property type="entry name" value="Ribonucleoside hydrolase-like"/>
    <property type="match status" value="1"/>
</dbReference>